<evidence type="ECO:0000313" key="8">
    <source>
        <dbReference type="EMBL" id="MBL4916831.1"/>
    </source>
</evidence>
<gene>
    <name evidence="8" type="ORF">JL811_06305</name>
</gene>
<evidence type="ECO:0000256" key="2">
    <source>
        <dbReference type="ARBA" id="ARBA00009773"/>
    </source>
</evidence>
<keyword evidence="4 7" id="KW-1133">Transmembrane helix</keyword>
<dbReference type="PANTHER" id="PTHR21716:SF64">
    <property type="entry name" value="AI-2 TRANSPORT PROTEIN TQSA"/>
    <property type="match status" value="1"/>
</dbReference>
<comment type="subcellular location">
    <subcellularLocation>
        <location evidence="1">Membrane</location>
        <topology evidence="1">Multi-pass membrane protein</topology>
    </subcellularLocation>
</comment>
<feature type="transmembrane region" description="Helical" evidence="7">
    <location>
        <begin position="73"/>
        <end position="92"/>
    </location>
</feature>
<feature type="transmembrane region" description="Helical" evidence="7">
    <location>
        <begin position="104"/>
        <end position="126"/>
    </location>
</feature>
<keyword evidence="9" id="KW-1185">Reference proteome</keyword>
<feature type="transmembrane region" description="Helical" evidence="7">
    <location>
        <begin position="174"/>
        <end position="200"/>
    </location>
</feature>
<comment type="caution">
    <text evidence="8">The sequence shown here is derived from an EMBL/GenBank/DDBJ whole genome shotgun (WGS) entry which is preliminary data.</text>
</comment>
<protein>
    <submittedName>
        <fullName evidence="8">AI-2E family transporter</fullName>
    </submittedName>
</protein>
<dbReference type="PANTHER" id="PTHR21716">
    <property type="entry name" value="TRANSMEMBRANE PROTEIN"/>
    <property type="match status" value="1"/>
</dbReference>
<evidence type="ECO:0000256" key="4">
    <source>
        <dbReference type="ARBA" id="ARBA00022989"/>
    </source>
</evidence>
<dbReference type="GO" id="GO:0055085">
    <property type="term" value="P:transmembrane transport"/>
    <property type="evidence" value="ECO:0007669"/>
    <property type="project" value="TreeGrafter"/>
</dbReference>
<keyword evidence="5 7" id="KW-0472">Membrane</keyword>
<dbReference type="GO" id="GO:0016020">
    <property type="term" value="C:membrane"/>
    <property type="evidence" value="ECO:0007669"/>
    <property type="project" value="UniProtKB-SubCell"/>
</dbReference>
<dbReference type="RefSeq" id="WP_202687640.1">
    <property type="nucleotide sequence ID" value="NZ_JAESVN010000002.1"/>
</dbReference>
<comment type="similarity">
    <text evidence="2">Belongs to the autoinducer-2 exporter (AI-2E) (TC 2.A.86) family.</text>
</comment>
<feature type="transmembrane region" description="Helical" evidence="7">
    <location>
        <begin position="330"/>
        <end position="347"/>
    </location>
</feature>
<reference evidence="8" key="1">
    <citation type="submission" date="2021-01" db="EMBL/GenBank/DDBJ databases">
        <title>Tabrizicola alba sp. nov. a motile alkaliphilic bacterium isolated from a soda lake.</title>
        <authorList>
            <person name="Szuroczki S."/>
            <person name="Abbaszade G."/>
            <person name="Schumann P."/>
            <person name="Toth E."/>
        </authorList>
    </citation>
    <scope>NUCLEOTIDE SEQUENCE</scope>
    <source>
        <strain evidence="8">DMG-N-6</strain>
    </source>
</reference>
<feature type="region of interest" description="Disordered" evidence="6">
    <location>
        <begin position="399"/>
        <end position="421"/>
    </location>
</feature>
<dbReference type="EMBL" id="JAESVN010000002">
    <property type="protein sequence ID" value="MBL4916831.1"/>
    <property type="molecule type" value="Genomic_DNA"/>
</dbReference>
<evidence type="ECO:0000256" key="7">
    <source>
        <dbReference type="SAM" id="Phobius"/>
    </source>
</evidence>
<evidence type="ECO:0000256" key="3">
    <source>
        <dbReference type="ARBA" id="ARBA00022692"/>
    </source>
</evidence>
<dbReference type="Pfam" id="PF01594">
    <property type="entry name" value="AI-2E_transport"/>
    <property type="match status" value="1"/>
</dbReference>
<keyword evidence="3 7" id="KW-0812">Transmembrane</keyword>
<evidence type="ECO:0000256" key="5">
    <source>
        <dbReference type="ARBA" id="ARBA00023136"/>
    </source>
</evidence>
<sequence>MRLDTETSETLPGGRPAGAAVQPAASGRPVISGPTPLRPLARGRYSLQTWFLGIIAFGVILVVLVQARFILTSLIFAIMLFSLTTDVIGSISRLRIGSWRITNWLASLVAFALIAAFLLTLAGFILSQVNTVVTNAVAFTDQAISAIAGLFAYMGPDTEAAVAASIRSVDLSGYLRAAAGQAGNLLSATTLVILFVGFLFGERLWFNTKLEKLMGDPVSAQRVRLIINSIIRRVNRYLVVKTGVSTVTGLAVYAIMMGFGLEFAVSMAILTFVLNYIPSIGSIIATLIVVLVGYLQVPEPGFALLLLVLVSSTQFLLGSVIDPMLMGRTLRISAFGIIISLAFWSLVWGVPGAFLAVPVLVATMIVCTHIPAARPVAILISRDGLPEFDEDREAQETAAQAKAAAAAEKARATPPKARTGT</sequence>
<dbReference type="AlphaFoldDB" id="A0A8K0XZI3"/>
<name>A0A8K0XZI3_9RHOB</name>
<feature type="region of interest" description="Disordered" evidence="6">
    <location>
        <begin position="1"/>
        <end position="30"/>
    </location>
</feature>
<organism evidence="8 9">
    <name type="scientific">Szabonella alba</name>
    <dbReference type="NCBI Taxonomy" id="2804194"/>
    <lineage>
        <taxon>Bacteria</taxon>
        <taxon>Pseudomonadati</taxon>
        <taxon>Pseudomonadota</taxon>
        <taxon>Alphaproteobacteria</taxon>
        <taxon>Rhodobacterales</taxon>
        <taxon>Paracoccaceae</taxon>
        <taxon>Szabonella</taxon>
    </lineage>
</organism>
<evidence type="ECO:0000256" key="6">
    <source>
        <dbReference type="SAM" id="MobiDB-lite"/>
    </source>
</evidence>
<proteinExistence type="inferred from homology"/>
<feature type="transmembrane region" description="Helical" evidence="7">
    <location>
        <begin position="47"/>
        <end position="67"/>
    </location>
</feature>
<feature type="transmembrane region" description="Helical" evidence="7">
    <location>
        <begin position="301"/>
        <end position="318"/>
    </location>
</feature>
<accession>A0A8K0XZI3</accession>
<dbReference type="InterPro" id="IPR002549">
    <property type="entry name" value="AI-2E-like"/>
</dbReference>
<evidence type="ECO:0000313" key="9">
    <source>
        <dbReference type="Proteomes" id="UP000648908"/>
    </source>
</evidence>
<evidence type="ECO:0000256" key="1">
    <source>
        <dbReference type="ARBA" id="ARBA00004141"/>
    </source>
</evidence>
<feature type="transmembrane region" description="Helical" evidence="7">
    <location>
        <begin position="273"/>
        <end position="295"/>
    </location>
</feature>
<dbReference type="Proteomes" id="UP000648908">
    <property type="component" value="Unassembled WGS sequence"/>
</dbReference>
<feature type="transmembrane region" description="Helical" evidence="7">
    <location>
        <begin position="242"/>
        <end position="261"/>
    </location>
</feature>